<feature type="region of interest" description="Disordered" evidence="1">
    <location>
        <begin position="1"/>
        <end position="119"/>
    </location>
</feature>
<gene>
    <name evidence="2" type="ORF">AVDCRST_MAG11-2420</name>
</gene>
<reference evidence="2" key="1">
    <citation type="submission" date="2020-02" db="EMBL/GenBank/DDBJ databases">
        <authorList>
            <person name="Meier V. D."/>
        </authorList>
    </citation>
    <scope>NUCLEOTIDE SEQUENCE</scope>
    <source>
        <strain evidence="2">AVDCRST_MAG11</strain>
    </source>
</reference>
<protein>
    <submittedName>
        <fullName evidence="2">Large-conductance mechanosensitive channel</fullName>
    </submittedName>
</protein>
<evidence type="ECO:0000313" key="2">
    <source>
        <dbReference type="EMBL" id="CAA9329756.1"/>
    </source>
</evidence>
<proteinExistence type="predicted"/>
<feature type="compositionally biased region" description="Basic residues" evidence="1">
    <location>
        <begin position="79"/>
        <end position="91"/>
    </location>
</feature>
<dbReference type="EMBL" id="CADCTU010000549">
    <property type="protein sequence ID" value="CAA9329756.1"/>
    <property type="molecule type" value="Genomic_DNA"/>
</dbReference>
<sequence length="154" mass="17266">VAGVQGVRDARQRDGPRGRGHHRRRVRRGGEVAGRRRDHAADRLRDRRRRLQRPVPAPQARAHGGGAVRVARRREGGRRGHAQLRRVHQHDHHVPDRRARDLPARPRHQPPVPQAGRADAGHRALPVLHADDRAGGHAVPALHLAARRPARSRV</sequence>
<feature type="compositionally biased region" description="Basic residues" evidence="1">
    <location>
        <begin position="18"/>
        <end position="27"/>
    </location>
</feature>
<feature type="compositionally biased region" description="Basic and acidic residues" evidence="1">
    <location>
        <begin position="8"/>
        <end position="17"/>
    </location>
</feature>
<feature type="compositionally biased region" description="Basic and acidic residues" evidence="1">
    <location>
        <begin position="92"/>
        <end position="104"/>
    </location>
</feature>
<feature type="compositionally biased region" description="Basic and acidic residues" evidence="1">
    <location>
        <begin position="28"/>
        <end position="45"/>
    </location>
</feature>
<dbReference type="AlphaFoldDB" id="A0A6J4LCT3"/>
<feature type="non-terminal residue" evidence="2">
    <location>
        <position position="154"/>
    </location>
</feature>
<organism evidence="2">
    <name type="scientific">uncultured Gemmatimonadaceae bacterium</name>
    <dbReference type="NCBI Taxonomy" id="246130"/>
    <lineage>
        <taxon>Bacteria</taxon>
        <taxon>Pseudomonadati</taxon>
        <taxon>Gemmatimonadota</taxon>
        <taxon>Gemmatimonadia</taxon>
        <taxon>Gemmatimonadales</taxon>
        <taxon>Gemmatimonadaceae</taxon>
        <taxon>environmental samples</taxon>
    </lineage>
</organism>
<name>A0A6J4LCT3_9BACT</name>
<accession>A0A6J4LCT3</accession>
<feature type="non-terminal residue" evidence="2">
    <location>
        <position position="1"/>
    </location>
</feature>
<evidence type="ECO:0000256" key="1">
    <source>
        <dbReference type="SAM" id="MobiDB-lite"/>
    </source>
</evidence>